<evidence type="ECO:0000256" key="5">
    <source>
        <dbReference type="ARBA" id="ARBA00024976"/>
    </source>
</evidence>
<dbReference type="PANTHER" id="PTHR11792:SF19">
    <property type="entry name" value="ARRESTIN-C"/>
    <property type="match status" value="1"/>
</dbReference>
<evidence type="ECO:0000256" key="2">
    <source>
        <dbReference type="ARBA" id="ARBA00017730"/>
    </source>
</evidence>
<keyword evidence="4" id="KW-0844">Vision</keyword>
<reference evidence="8 9" key="1">
    <citation type="submission" date="2023-05" db="EMBL/GenBank/DDBJ databases">
        <title>B98-5 Cell Line De Novo Hybrid Assembly: An Optical Mapping Approach.</title>
        <authorList>
            <person name="Kananen K."/>
            <person name="Auerbach J.A."/>
            <person name="Kautto E."/>
            <person name="Blachly J.S."/>
        </authorList>
    </citation>
    <scope>NUCLEOTIDE SEQUENCE [LARGE SCALE GENOMIC DNA]</scope>
    <source>
        <strain evidence="8">B95-8</strain>
        <tissue evidence="8">Cell line</tissue>
    </source>
</reference>
<dbReference type="InterPro" id="IPR014752">
    <property type="entry name" value="Arrestin-like_C"/>
</dbReference>
<dbReference type="PANTHER" id="PTHR11792">
    <property type="entry name" value="ARRESTIN"/>
    <property type="match status" value="1"/>
</dbReference>
<sequence>MNFSQSSQLNMLRLRDTHIGSHTIRETVAANSNFSQSFAVTPILAASCQKRGLALDGKLKHEDTNLASSTM</sequence>
<protein>
    <recommendedName>
        <fullName evidence="2">Arrestin-C</fullName>
    </recommendedName>
    <alternativeName>
        <fullName evidence="6">Cone arrestin</fullName>
    </alternativeName>
    <alternativeName>
        <fullName evidence="7">Retinal cone arrestin-3</fullName>
    </alternativeName>
</protein>
<evidence type="ECO:0000256" key="3">
    <source>
        <dbReference type="ARBA" id="ARBA00022606"/>
    </source>
</evidence>
<accession>A0ABQ9TF50</accession>
<comment type="caution">
    <text evidence="8">The sequence shown here is derived from an EMBL/GenBank/DDBJ whole genome shotgun (WGS) entry which is preliminary data.</text>
</comment>
<gene>
    <name evidence="8" type="primary">ARR3_2</name>
    <name evidence="8" type="ORF">P7K49_038587</name>
</gene>
<dbReference type="EMBL" id="JASSZA010000023">
    <property type="protein sequence ID" value="KAK2083351.1"/>
    <property type="molecule type" value="Genomic_DNA"/>
</dbReference>
<keyword evidence="3" id="KW-0716">Sensory transduction</keyword>
<evidence type="ECO:0000313" key="9">
    <source>
        <dbReference type="Proteomes" id="UP001266305"/>
    </source>
</evidence>
<dbReference type="Proteomes" id="UP001266305">
    <property type="component" value="Unassembled WGS sequence"/>
</dbReference>
<evidence type="ECO:0000313" key="8">
    <source>
        <dbReference type="EMBL" id="KAK2083351.1"/>
    </source>
</evidence>
<proteinExistence type="inferred from homology"/>
<name>A0ABQ9TF50_SAGOE</name>
<evidence type="ECO:0000256" key="1">
    <source>
        <dbReference type="ARBA" id="ARBA00005298"/>
    </source>
</evidence>
<dbReference type="InterPro" id="IPR000698">
    <property type="entry name" value="Arrestin"/>
</dbReference>
<dbReference type="InterPro" id="IPR014756">
    <property type="entry name" value="Ig_E-set"/>
</dbReference>
<dbReference type="Gene3D" id="2.60.40.640">
    <property type="match status" value="1"/>
</dbReference>
<evidence type="ECO:0000256" key="4">
    <source>
        <dbReference type="ARBA" id="ARBA00023305"/>
    </source>
</evidence>
<keyword evidence="9" id="KW-1185">Reference proteome</keyword>
<comment type="similarity">
    <text evidence="1">Belongs to the arrestin family.</text>
</comment>
<evidence type="ECO:0000256" key="7">
    <source>
        <dbReference type="ARBA" id="ARBA00033294"/>
    </source>
</evidence>
<organism evidence="8 9">
    <name type="scientific">Saguinus oedipus</name>
    <name type="common">Cotton-top tamarin</name>
    <name type="synonym">Oedipomidas oedipus</name>
    <dbReference type="NCBI Taxonomy" id="9490"/>
    <lineage>
        <taxon>Eukaryota</taxon>
        <taxon>Metazoa</taxon>
        <taxon>Chordata</taxon>
        <taxon>Craniata</taxon>
        <taxon>Vertebrata</taxon>
        <taxon>Euteleostomi</taxon>
        <taxon>Mammalia</taxon>
        <taxon>Eutheria</taxon>
        <taxon>Euarchontoglires</taxon>
        <taxon>Primates</taxon>
        <taxon>Haplorrhini</taxon>
        <taxon>Platyrrhini</taxon>
        <taxon>Cebidae</taxon>
        <taxon>Callitrichinae</taxon>
        <taxon>Saguinus</taxon>
    </lineage>
</organism>
<comment type="function">
    <text evidence="5">May play a role in an as yet undefined retina-specific signal transduction. Could bind to photoactivated-phosphorylated red/green opsins.</text>
</comment>
<dbReference type="SUPFAM" id="SSF81296">
    <property type="entry name" value="E set domains"/>
    <property type="match status" value="1"/>
</dbReference>
<evidence type="ECO:0000256" key="6">
    <source>
        <dbReference type="ARBA" id="ARBA00031498"/>
    </source>
</evidence>